<protein>
    <recommendedName>
        <fullName evidence="3">DUF61 family protein</fullName>
    </recommendedName>
</protein>
<dbReference type="Pfam" id="PF01886">
    <property type="entry name" value="DUF61"/>
    <property type="match status" value="1"/>
</dbReference>
<evidence type="ECO:0000313" key="2">
    <source>
        <dbReference type="Proteomes" id="UP000029859"/>
    </source>
</evidence>
<dbReference type="InterPro" id="IPR002746">
    <property type="entry name" value="UPF0216"/>
</dbReference>
<name>A0A099T6D1_METMT</name>
<keyword evidence="2" id="KW-1185">Reference proteome</keyword>
<dbReference type="EMBL" id="JRHO01000002">
    <property type="protein sequence ID" value="KGK99693.1"/>
    <property type="molecule type" value="Genomic_DNA"/>
</dbReference>
<evidence type="ECO:0008006" key="3">
    <source>
        <dbReference type="Google" id="ProtNLM"/>
    </source>
</evidence>
<reference evidence="1 2" key="1">
    <citation type="submission" date="2014-09" db="EMBL/GenBank/DDBJ databases">
        <title>Draft genome sequence of an obligately methylotrophic methanogen, Methanococcoides methylutens, isolated from marine sediment.</title>
        <authorList>
            <person name="Guan Y."/>
            <person name="Ngugi D.K."/>
            <person name="Blom J."/>
            <person name="Ali S."/>
            <person name="Ferry J.G."/>
            <person name="Stingl U."/>
        </authorList>
    </citation>
    <scope>NUCLEOTIDE SEQUENCE [LARGE SCALE GENOMIC DNA]</scope>
    <source>
        <strain evidence="1 2">DSM 2657</strain>
    </source>
</reference>
<sequence length="143" mass="16287">MSGRLPDPDDSGIMRWMRLEVGKINKEIVAERKTLSQLLKEEIPSSKTKGGNEHLFDKKVLTLLEEQLPAELHGKLRLPILFFLDNRVTDSSFLNDETAARSLQILGELSKFRSFSKGRLWVGKSIAYSIMRKYPIVVQIVMG</sequence>
<dbReference type="AlphaFoldDB" id="A0A099T6D1"/>
<evidence type="ECO:0000313" key="1">
    <source>
        <dbReference type="EMBL" id="KGK99693.1"/>
    </source>
</evidence>
<gene>
    <name evidence="1" type="ORF">LI82_00250</name>
</gene>
<dbReference type="Proteomes" id="UP000029859">
    <property type="component" value="Unassembled WGS sequence"/>
</dbReference>
<comment type="caution">
    <text evidence="1">The sequence shown here is derived from an EMBL/GenBank/DDBJ whole genome shotgun (WGS) entry which is preliminary data.</text>
</comment>
<dbReference type="OrthoDB" id="109599at2157"/>
<proteinExistence type="predicted"/>
<accession>A0A099T6D1</accession>
<organism evidence="1 2">
    <name type="scientific">Methanococcoides methylutens</name>
    <dbReference type="NCBI Taxonomy" id="2226"/>
    <lineage>
        <taxon>Archaea</taxon>
        <taxon>Methanobacteriati</taxon>
        <taxon>Methanobacteriota</taxon>
        <taxon>Stenosarchaea group</taxon>
        <taxon>Methanomicrobia</taxon>
        <taxon>Methanosarcinales</taxon>
        <taxon>Methanosarcinaceae</taxon>
        <taxon>Methanococcoides</taxon>
    </lineage>
</organism>
<dbReference type="RefSeq" id="WP_048192973.1">
    <property type="nucleotide sequence ID" value="NZ_CAAGSM010000008.1"/>
</dbReference>